<dbReference type="Gene3D" id="3.40.50.11820">
    <property type="match status" value="1"/>
</dbReference>
<evidence type="ECO:0000256" key="6">
    <source>
        <dbReference type="ARBA" id="ARBA00023136"/>
    </source>
</evidence>
<evidence type="ECO:0000256" key="5">
    <source>
        <dbReference type="ARBA" id="ARBA00022944"/>
    </source>
</evidence>
<organism evidence="7 8">
    <name type="scientific">Metabacillus rhizolycopersici</name>
    <dbReference type="NCBI Taxonomy" id="2875709"/>
    <lineage>
        <taxon>Bacteria</taxon>
        <taxon>Bacillati</taxon>
        <taxon>Bacillota</taxon>
        <taxon>Bacilli</taxon>
        <taxon>Bacillales</taxon>
        <taxon>Bacillaceae</taxon>
        <taxon>Metabacillus</taxon>
    </lineage>
</organism>
<sequence length="399" mass="47538">MKKLITKIIKKVIRECAKSMFIVLSWLPQNKHLIMFESFSGKQYSCNPKAIYEYIVEHHPEYNGVWSIRKEHSSLFLQRKIPYVNRYSLKWFISMARARYWVTNSRMPSWITKPKHTVYVQTWHGTPLKKLVSDIKEVHMPGTTNETYVEGFHQESKNWDYLISPNRYSSDIFKRAFNFHKEMIEVGYPRNDIFYTHNNSSYITSVKEKLGLPKNKKIILYAPTWRDNEFFRPGKYKFELNMDLNLLKEKLGEEYIILLRLHSFVADNFDLSGYEGFVYNYSRFLDINELYLISDLLITDYSSVFFDFANLKRPIIFYTYDLESYSGKVRGLYFNLEEDAPGPVVKTTQELLQAISDYENNGLEAYEEKYNRFYQKYCYLDNGFASKRVVEKIFLGEAK</sequence>
<comment type="subcellular location">
    <subcellularLocation>
        <location evidence="1">Cell membrane</location>
        <topology evidence="1">Peripheral membrane protein</topology>
    </subcellularLocation>
</comment>
<evidence type="ECO:0000313" key="8">
    <source>
        <dbReference type="Proteomes" id="UP001165287"/>
    </source>
</evidence>
<dbReference type="SUPFAM" id="SSF53756">
    <property type="entry name" value="UDP-Glycosyltransferase/glycogen phosphorylase"/>
    <property type="match status" value="1"/>
</dbReference>
<keyword evidence="8" id="KW-1185">Reference proteome</keyword>
<dbReference type="InterPro" id="IPR043149">
    <property type="entry name" value="TagF_N"/>
</dbReference>
<evidence type="ECO:0000256" key="2">
    <source>
        <dbReference type="ARBA" id="ARBA00010488"/>
    </source>
</evidence>
<evidence type="ECO:0000313" key="7">
    <source>
        <dbReference type="EMBL" id="MBZ5749075.1"/>
    </source>
</evidence>
<dbReference type="Proteomes" id="UP001165287">
    <property type="component" value="Unassembled WGS sequence"/>
</dbReference>
<protein>
    <submittedName>
        <fullName evidence="7">CDP-glycerol glycerophosphotransferase family protein</fullName>
    </submittedName>
</protein>
<dbReference type="InterPro" id="IPR043148">
    <property type="entry name" value="TagF_C"/>
</dbReference>
<comment type="caution">
    <text evidence="7">The sequence shown here is derived from an EMBL/GenBank/DDBJ whole genome shotgun (WGS) entry which is preliminary data.</text>
</comment>
<keyword evidence="6" id="KW-0472">Membrane</keyword>
<comment type="similarity">
    <text evidence="2">Belongs to the CDP-glycerol glycerophosphotransferase family.</text>
</comment>
<evidence type="ECO:0000256" key="3">
    <source>
        <dbReference type="ARBA" id="ARBA00022475"/>
    </source>
</evidence>
<name>A0ABS7UL80_9BACI</name>
<dbReference type="RefSeq" id="WP_224136510.1">
    <property type="nucleotide sequence ID" value="NZ_JAIQUM010000003.1"/>
</dbReference>
<dbReference type="Gene3D" id="3.40.50.12580">
    <property type="match status" value="1"/>
</dbReference>
<dbReference type="InterPro" id="IPR051612">
    <property type="entry name" value="Teichoic_Acid_Biosynth"/>
</dbReference>
<proteinExistence type="inferred from homology"/>
<dbReference type="PANTHER" id="PTHR37316:SF3">
    <property type="entry name" value="TEICHOIC ACID GLYCEROL-PHOSPHATE TRANSFERASE"/>
    <property type="match status" value="1"/>
</dbReference>
<evidence type="ECO:0000256" key="4">
    <source>
        <dbReference type="ARBA" id="ARBA00022679"/>
    </source>
</evidence>
<dbReference type="InterPro" id="IPR007554">
    <property type="entry name" value="Glycerophosphate_synth"/>
</dbReference>
<evidence type="ECO:0000256" key="1">
    <source>
        <dbReference type="ARBA" id="ARBA00004202"/>
    </source>
</evidence>
<reference evidence="7" key="1">
    <citation type="submission" date="2024-05" db="EMBL/GenBank/DDBJ databases">
        <title>Metabacillus sp. nov., isolated from the rhizosphere soil of tomato plants.</title>
        <authorList>
            <person name="Ma R."/>
        </authorList>
    </citation>
    <scope>NUCLEOTIDE SEQUENCE</scope>
    <source>
        <strain evidence="7">DBTR6</strain>
    </source>
</reference>
<accession>A0ABS7UL80</accession>
<keyword evidence="3" id="KW-1003">Cell membrane</keyword>
<keyword evidence="4" id="KW-0808">Transferase</keyword>
<dbReference type="Pfam" id="PF04464">
    <property type="entry name" value="Glyphos_transf"/>
    <property type="match status" value="1"/>
</dbReference>
<dbReference type="EMBL" id="JAIQUM010000003">
    <property type="protein sequence ID" value="MBZ5749075.1"/>
    <property type="molecule type" value="Genomic_DNA"/>
</dbReference>
<gene>
    <name evidence="7" type="ORF">K9V48_02190</name>
</gene>
<keyword evidence="5" id="KW-0777">Teichoic acid biosynthesis</keyword>
<dbReference type="PANTHER" id="PTHR37316">
    <property type="entry name" value="TEICHOIC ACID GLYCEROL-PHOSPHATE PRIMASE"/>
    <property type="match status" value="1"/>
</dbReference>